<organism evidence="1 2">
    <name type="scientific">Aquipluma nitroreducens</name>
    <dbReference type="NCBI Taxonomy" id="2010828"/>
    <lineage>
        <taxon>Bacteria</taxon>
        <taxon>Pseudomonadati</taxon>
        <taxon>Bacteroidota</taxon>
        <taxon>Bacteroidia</taxon>
        <taxon>Marinilabiliales</taxon>
        <taxon>Prolixibacteraceae</taxon>
        <taxon>Aquipluma</taxon>
    </lineage>
</organism>
<accession>A0A5K7S6Z7</accession>
<dbReference type="RefSeq" id="WP_318350116.1">
    <property type="nucleotide sequence ID" value="NZ_AP018694.1"/>
</dbReference>
<gene>
    <name evidence="1" type="ORF">AQPE_1243</name>
</gene>
<protein>
    <recommendedName>
        <fullName evidence="3">DUF1847 domain-containing protein</fullName>
    </recommendedName>
</protein>
<dbReference type="AlphaFoldDB" id="A0A5K7S6Z7"/>
<dbReference type="EMBL" id="AP018694">
    <property type="protein sequence ID" value="BBE17094.1"/>
    <property type="molecule type" value="Genomic_DNA"/>
</dbReference>
<reference evidence="1" key="1">
    <citation type="journal article" date="2020" name="Int. J. Syst. Evol. Microbiol.">
        <title>Aquipluma nitroreducens gen. nov. sp. nov., a novel facultatively anaerobic bacterium isolated from a freshwater lake.</title>
        <authorList>
            <person name="Watanabe M."/>
            <person name="Kojima H."/>
            <person name="Fukui M."/>
        </authorList>
    </citation>
    <scope>NUCLEOTIDE SEQUENCE</scope>
    <source>
        <strain evidence="1">MeG22</strain>
    </source>
</reference>
<proteinExistence type="predicted"/>
<dbReference type="Proteomes" id="UP001193389">
    <property type="component" value="Chromosome"/>
</dbReference>
<name>A0A5K7S6Z7_9BACT</name>
<sequence length="182" mass="20196">MDCTNCTYDKICRKTETCKATSFEPEEAIRKYAAEPEIVQAAAELVDFGRAGTLSRLQEIVEFSKKMNYRRIGLAYCYGMEKQVQQIAGIIRSNGLNVRSVSCTVGGIPQNEVNPESSFCTVSCNPIGQAMQMNSEKVDLVLMVGLCLGHDILFQREVKADCTTLVVKDRVHNHAPLKALEL</sequence>
<evidence type="ECO:0008006" key="3">
    <source>
        <dbReference type="Google" id="ProtNLM"/>
    </source>
</evidence>
<dbReference type="Pfam" id="PF08901">
    <property type="entry name" value="DUF1847"/>
    <property type="match status" value="1"/>
</dbReference>
<evidence type="ECO:0000313" key="2">
    <source>
        <dbReference type="Proteomes" id="UP001193389"/>
    </source>
</evidence>
<dbReference type="KEGG" id="anf:AQPE_1243"/>
<dbReference type="InterPro" id="IPR014997">
    <property type="entry name" value="DUF1847"/>
</dbReference>
<keyword evidence="2" id="KW-1185">Reference proteome</keyword>
<evidence type="ECO:0000313" key="1">
    <source>
        <dbReference type="EMBL" id="BBE17094.1"/>
    </source>
</evidence>